<dbReference type="InterPro" id="IPR016123">
    <property type="entry name" value="Mog1/PsbP_a/b/a-sand"/>
</dbReference>
<dbReference type="Pfam" id="PF01789">
    <property type="entry name" value="PsbP"/>
    <property type="match status" value="1"/>
</dbReference>
<dbReference type="PANTHER" id="PTHR31407">
    <property type="match status" value="1"/>
</dbReference>
<proteinExistence type="predicted"/>
<dbReference type="Proteomes" id="UP000266723">
    <property type="component" value="Unassembled WGS sequence"/>
</dbReference>
<dbReference type="EMBL" id="QGKV02001556">
    <property type="protein sequence ID" value="KAF3520613.1"/>
    <property type="molecule type" value="Genomic_DNA"/>
</dbReference>
<evidence type="ECO:0000313" key="2">
    <source>
        <dbReference type="EMBL" id="KAF3520613.1"/>
    </source>
</evidence>
<gene>
    <name evidence="2" type="ORF">DY000_02064083</name>
</gene>
<accession>A0ABQ7B316</accession>
<feature type="domain" description="PsbP C-terminal" evidence="1">
    <location>
        <begin position="108"/>
        <end position="268"/>
    </location>
</feature>
<comment type="caution">
    <text evidence="2">The sequence shown here is derived from an EMBL/GenBank/DDBJ whole genome shotgun (WGS) entry which is preliminary data.</text>
</comment>
<evidence type="ECO:0000313" key="3">
    <source>
        <dbReference type="Proteomes" id="UP000266723"/>
    </source>
</evidence>
<evidence type="ECO:0000259" key="1">
    <source>
        <dbReference type="Pfam" id="PF01789"/>
    </source>
</evidence>
<name>A0ABQ7B316_BRACR</name>
<keyword evidence="3" id="KW-1185">Reference proteome</keyword>
<organism evidence="2 3">
    <name type="scientific">Brassica cretica</name>
    <name type="common">Mustard</name>
    <dbReference type="NCBI Taxonomy" id="69181"/>
    <lineage>
        <taxon>Eukaryota</taxon>
        <taxon>Viridiplantae</taxon>
        <taxon>Streptophyta</taxon>
        <taxon>Embryophyta</taxon>
        <taxon>Tracheophyta</taxon>
        <taxon>Spermatophyta</taxon>
        <taxon>Magnoliopsida</taxon>
        <taxon>eudicotyledons</taxon>
        <taxon>Gunneridae</taxon>
        <taxon>Pentapetalae</taxon>
        <taxon>rosids</taxon>
        <taxon>malvids</taxon>
        <taxon>Brassicales</taxon>
        <taxon>Brassicaceae</taxon>
        <taxon>Brassiceae</taxon>
        <taxon>Brassica</taxon>
    </lineage>
</organism>
<reference evidence="2 3" key="1">
    <citation type="journal article" date="2020" name="BMC Genomics">
        <title>Intraspecific diversification of the crop wild relative Brassica cretica Lam. using demographic model selection.</title>
        <authorList>
            <person name="Kioukis A."/>
            <person name="Michalopoulou V.A."/>
            <person name="Briers L."/>
            <person name="Pirintsos S."/>
            <person name="Studholme D.J."/>
            <person name="Pavlidis P."/>
            <person name="Sarris P.F."/>
        </authorList>
    </citation>
    <scope>NUCLEOTIDE SEQUENCE [LARGE SCALE GENOMIC DNA]</scope>
    <source>
        <strain evidence="3">cv. PFS-1207/04</strain>
    </source>
</reference>
<dbReference type="SUPFAM" id="SSF55724">
    <property type="entry name" value="Mog1p/PsbP-like"/>
    <property type="match status" value="1"/>
</dbReference>
<protein>
    <recommendedName>
        <fullName evidence="1">PsbP C-terminal domain-containing protein</fullName>
    </recommendedName>
</protein>
<dbReference type="InterPro" id="IPR002683">
    <property type="entry name" value="PsbP_C"/>
</dbReference>
<dbReference type="Gene3D" id="3.40.1000.10">
    <property type="entry name" value="Mog1/PsbP, alpha/beta/alpha sandwich"/>
    <property type="match status" value="1"/>
</dbReference>
<sequence length="269" mass="29927">MAAITPWLSSPQSFSNPCVSTRYSKITPPLHHFIVVHFTKLISLGAISFPGSRRCTSLPAQEHHQIPCRDQVGMKRREVMLQLASSAFFLPFVVSPAFAETSIVASEAFRVYTDEANKFEISIPQDWQVGQAAEPNGFKSITAFYPEETSTYNVSVAITGLGPDFTRMESFGKVEAFAETLVSGLDRSWQKPAGVTAKLVDSRSSKGFYYIEYTLQNPGEARKHLYSAIGMATNGWYNRLYTVTGQFTDEESADQSSKIQKAVKSFKFI</sequence>
<dbReference type="PANTHER" id="PTHR31407:SF17">
    <property type="entry name" value="PSBP DOMAIN-CONTAINING PROTEIN 3, CHLOROPLASTIC"/>
    <property type="match status" value="1"/>
</dbReference>